<sequence>MSMSTLPIALPDLAGSETVNSDELQPWPAPETEPSFDFEAEWDYYAAREGQ</sequence>
<proteinExistence type="predicted"/>
<accession>A0ABP6AH55</accession>
<feature type="region of interest" description="Disordered" evidence="1">
    <location>
        <begin position="1"/>
        <end position="34"/>
    </location>
</feature>
<gene>
    <name evidence="2" type="ORF">GCM10010201_09030</name>
</gene>
<organism evidence="2 3">
    <name type="scientific">Pilimelia columellifera subsp. columellifera</name>
    <dbReference type="NCBI Taxonomy" id="706583"/>
    <lineage>
        <taxon>Bacteria</taxon>
        <taxon>Bacillati</taxon>
        <taxon>Actinomycetota</taxon>
        <taxon>Actinomycetes</taxon>
        <taxon>Micromonosporales</taxon>
        <taxon>Micromonosporaceae</taxon>
        <taxon>Pilimelia</taxon>
    </lineage>
</organism>
<evidence type="ECO:0000313" key="3">
    <source>
        <dbReference type="Proteomes" id="UP001499978"/>
    </source>
</evidence>
<keyword evidence="3" id="KW-1185">Reference proteome</keyword>
<dbReference type="EMBL" id="BAAARY010000003">
    <property type="protein sequence ID" value="GAA2514973.1"/>
    <property type="molecule type" value="Genomic_DNA"/>
</dbReference>
<name>A0ABP6AH55_9ACTN</name>
<dbReference type="Proteomes" id="UP001499978">
    <property type="component" value="Unassembled WGS sequence"/>
</dbReference>
<protein>
    <submittedName>
        <fullName evidence="2">Uncharacterized protein</fullName>
    </submittedName>
</protein>
<evidence type="ECO:0000256" key="1">
    <source>
        <dbReference type="SAM" id="MobiDB-lite"/>
    </source>
</evidence>
<comment type="caution">
    <text evidence="2">The sequence shown here is derived from an EMBL/GenBank/DDBJ whole genome shotgun (WGS) entry which is preliminary data.</text>
</comment>
<evidence type="ECO:0000313" key="2">
    <source>
        <dbReference type="EMBL" id="GAA2514973.1"/>
    </source>
</evidence>
<reference evidence="3" key="1">
    <citation type="journal article" date="2019" name="Int. J. Syst. Evol. Microbiol.">
        <title>The Global Catalogue of Microorganisms (GCM) 10K type strain sequencing project: providing services to taxonomists for standard genome sequencing and annotation.</title>
        <authorList>
            <consortium name="The Broad Institute Genomics Platform"/>
            <consortium name="The Broad Institute Genome Sequencing Center for Infectious Disease"/>
            <person name="Wu L."/>
            <person name="Ma J."/>
        </authorList>
    </citation>
    <scope>NUCLEOTIDE SEQUENCE [LARGE SCALE GENOMIC DNA]</scope>
    <source>
        <strain evidence="3">JCM 3367</strain>
    </source>
</reference>